<evidence type="ECO:0000256" key="10">
    <source>
        <dbReference type="RuleBase" id="RU364040"/>
    </source>
</evidence>
<dbReference type="Pfam" id="PF01433">
    <property type="entry name" value="Peptidase_M1"/>
    <property type="match status" value="1"/>
</dbReference>
<keyword evidence="3 8" id="KW-0479">Metal-binding</keyword>
<dbReference type="InterPro" id="IPR014782">
    <property type="entry name" value="Peptidase_M1_dom"/>
</dbReference>
<dbReference type="InterPro" id="IPR042097">
    <property type="entry name" value="Aminopeptidase_N-like_N_sf"/>
</dbReference>
<gene>
    <name evidence="14" type="ORF">BFJ63_vAg16237</name>
</gene>
<protein>
    <recommendedName>
        <fullName evidence="10">Aminopeptidase</fullName>
        <ecNumber evidence="10">3.4.11.-</ecNumber>
    </recommendedName>
</protein>
<evidence type="ECO:0000256" key="1">
    <source>
        <dbReference type="ARBA" id="ARBA00010136"/>
    </source>
</evidence>
<evidence type="ECO:0000256" key="8">
    <source>
        <dbReference type="PIRSR" id="PIRSR634016-3"/>
    </source>
</evidence>
<dbReference type="PANTHER" id="PTHR11533:SF299">
    <property type="entry name" value="AMINOPEPTIDASE"/>
    <property type="match status" value="1"/>
</dbReference>
<feature type="binding site" evidence="8">
    <location>
        <position position="327"/>
    </location>
    <ligand>
        <name>Zn(2+)</name>
        <dbReference type="ChEBI" id="CHEBI:29105"/>
        <note>catalytic</note>
    </ligand>
</feature>
<dbReference type="InterPro" id="IPR024571">
    <property type="entry name" value="ERAP1-like_C_dom"/>
</dbReference>
<evidence type="ECO:0000259" key="11">
    <source>
        <dbReference type="Pfam" id="PF01433"/>
    </source>
</evidence>
<dbReference type="SUPFAM" id="SSF55486">
    <property type="entry name" value="Metalloproteases ('zincins'), catalytic domain"/>
    <property type="match status" value="1"/>
</dbReference>
<keyword evidence="10 14" id="KW-0031">Aminopeptidase</keyword>
<keyword evidence="4 10" id="KW-0378">Hydrolase</keyword>
<organism evidence="14 15">
    <name type="scientific">Fusarium oxysporum f. sp. narcissi</name>
    <dbReference type="NCBI Taxonomy" id="451672"/>
    <lineage>
        <taxon>Eukaryota</taxon>
        <taxon>Fungi</taxon>
        <taxon>Dikarya</taxon>
        <taxon>Ascomycota</taxon>
        <taxon>Pezizomycotina</taxon>
        <taxon>Sordariomycetes</taxon>
        <taxon>Hypocreomycetidae</taxon>
        <taxon>Hypocreales</taxon>
        <taxon>Nectriaceae</taxon>
        <taxon>Fusarium</taxon>
        <taxon>Fusarium oxysporum species complex</taxon>
    </lineage>
</organism>
<evidence type="ECO:0000259" key="12">
    <source>
        <dbReference type="Pfam" id="PF11838"/>
    </source>
</evidence>
<dbReference type="Gene3D" id="1.25.50.20">
    <property type="match status" value="1"/>
</dbReference>
<dbReference type="PRINTS" id="PR00756">
    <property type="entry name" value="ALADIPTASE"/>
</dbReference>
<evidence type="ECO:0000256" key="9">
    <source>
        <dbReference type="PIRSR" id="PIRSR634016-4"/>
    </source>
</evidence>
<dbReference type="CDD" id="cd09601">
    <property type="entry name" value="M1_APN-Q_like"/>
    <property type="match status" value="1"/>
</dbReference>
<dbReference type="Proteomes" id="UP000290540">
    <property type="component" value="Unassembled WGS sequence"/>
</dbReference>
<dbReference type="PANTHER" id="PTHR11533">
    <property type="entry name" value="PROTEASE M1 ZINC METALLOPROTEASE"/>
    <property type="match status" value="1"/>
</dbReference>
<proteinExistence type="inferred from homology"/>
<dbReference type="InterPro" id="IPR045357">
    <property type="entry name" value="Aminopeptidase_N-like_N"/>
</dbReference>
<evidence type="ECO:0000256" key="5">
    <source>
        <dbReference type="ARBA" id="ARBA00022833"/>
    </source>
</evidence>
<sequence>MCQKSDDINGRLQGQHGCEVLPGNVKPTEYDVTLEIDLEGAVYKGKVVIGIEFILDTTSIVLNAASNLQIDENHILIHVNGTDITSNLSTTHDIEAETFTIMFGQMLPRGGKATLTLSFESNLTNASEKPKGLYRSHYKNKQGDSKFIASTQFEPGYARRAFPCFDEPGLKAEFTVTLITDKDLICLSNTEIELEEADGNRKTCKFQKTPLMSTYLLAFVIGDLAWHENTDSGIPVRVWVTPDQNVHHAVFAARIVAKSLKYFEREFGCHYPLSKMHLVAIPDFGYGAMENWGLIIGNQDAILLDPMNCTAANRRTTVDIIIHEVAHQWLGNYVTWTSWEDYWLKEGLVTLISLRAYDKNRTQWDLDYHPSTFSLRPDTSYGRQNWMEPVKIQIESPNEISKLLNGYFYQKSMYILDMVLRYLTEPVFIKGVRTLIANYPFGCVRACDFWHILEEDSGVQLESTANFMAQSVVENPVITVTEDEGKSTIRVTQTFFNQMTAVKPTDESIAHPIFLTLQTTKGVRKTLFQGIGEHEYDVGPDFCKLDMPLYLVAYSQSRLQKLAENFNNHLIDTHSILGILGDTATLTMAGGQKTSDLLTLINLINYSDDCVLDKQVNCLHDVQKAWLFEKHRESLGLARFMEDLTSRMIIKKGWDLDKGHEHILTNYLVNGDINTEKKATAKFAGFMEGHEDALNPTEQFSVFVSVVCRGGEKEYDDILRVYETAQDDTVRGNALRSLGYATDPKLVDKTLAYALKKVEEKAGDIRKYLSGLSEHAVGLQKRWAWLCMNWDVLNDRLPSGMGEIAHLCVEGFTTTEQIREAELFFESKGVEGFEQWLDGPKQKRSWVEKDKLNVHEWLVKSGYWLDDDCER</sequence>
<dbReference type="GO" id="GO:0008270">
    <property type="term" value="F:zinc ion binding"/>
    <property type="evidence" value="ECO:0007669"/>
    <property type="project" value="UniProtKB-UniRule"/>
</dbReference>
<dbReference type="GO" id="GO:0005737">
    <property type="term" value="C:cytoplasm"/>
    <property type="evidence" value="ECO:0007669"/>
    <property type="project" value="TreeGrafter"/>
</dbReference>
<dbReference type="EMBL" id="MQTW01000305">
    <property type="protein sequence ID" value="RYC80874.1"/>
    <property type="molecule type" value="Genomic_DNA"/>
</dbReference>
<dbReference type="InterPro" id="IPR001930">
    <property type="entry name" value="Peptidase_M1"/>
</dbReference>
<dbReference type="Pfam" id="PF17900">
    <property type="entry name" value="Peptidase_M1_N"/>
    <property type="match status" value="1"/>
</dbReference>
<comment type="similarity">
    <text evidence="1 10">Belongs to the peptidase M1 family.</text>
</comment>
<feature type="binding site" evidence="8">
    <location>
        <position position="323"/>
    </location>
    <ligand>
        <name>Zn(2+)</name>
        <dbReference type="ChEBI" id="CHEBI:29105"/>
        <note>catalytic</note>
    </ligand>
</feature>
<dbReference type="Pfam" id="PF11838">
    <property type="entry name" value="ERAP1_C"/>
    <property type="match status" value="1"/>
</dbReference>
<dbReference type="Gene3D" id="1.10.390.10">
    <property type="entry name" value="Neutral Protease Domain 2"/>
    <property type="match status" value="1"/>
</dbReference>
<reference evidence="14 15" key="1">
    <citation type="submission" date="2016-12" db="EMBL/GenBank/DDBJ databases">
        <title>Draft genome sequence of Fusarium oxysporum causing rot on Narcissus.</title>
        <authorList>
            <person name="Armitage A.D."/>
            <person name="Taylor A."/>
            <person name="Clarkson J.P."/>
            <person name="Harrison R.J."/>
            <person name="Jackson A.C."/>
        </authorList>
    </citation>
    <scope>NUCLEOTIDE SEQUENCE [LARGE SCALE GENOMIC DNA]</scope>
    <source>
        <strain evidence="14 15">N139</strain>
    </source>
</reference>
<evidence type="ECO:0000256" key="3">
    <source>
        <dbReference type="ARBA" id="ARBA00022723"/>
    </source>
</evidence>
<comment type="caution">
    <text evidence="14">The sequence shown here is derived from an EMBL/GenBank/DDBJ whole genome shotgun (WGS) entry which is preliminary data.</text>
</comment>
<dbReference type="GO" id="GO:0042277">
    <property type="term" value="F:peptide binding"/>
    <property type="evidence" value="ECO:0007669"/>
    <property type="project" value="TreeGrafter"/>
</dbReference>
<keyword evidence="5 8" id="KW-0862">Zinc</keyword>
<keyword evidence="2 10" id="KW-0645">Protease</keyword>
<keyword evidence="6 10" id="KW-0482">Metalloprotease</keyword>
<feature type="domain" description="Aminopeptidase N-like N-terminal" evidence="13">
    <location>
        <begin position="26"/>
        <end position="216"/>
    </location>
</feature>
<dbReference type="InterPro" id="IPR027268">
    <property type="entry name" value="Peptidase_M4/M1_CTD_sf"/>
</dbReference>
<evidence type="ECO:0000256" key="4">
    <source>
        <dbReference type="ARBA" id="ARBA00022801"/>
    </source>
</evidence>
<dbReference type="EC" id="3.4.11.-" evidence="10"/>
<evidence type="ECO:0000313" key="15">
    <source>
        <dbReference type="Proteomes" id="UP000290540"/>
    </source>
</evidence>
<feature type="domain" description="ERAP1-like C-terminal" evidence="12">
    <location>
        <begin position="549"/>
        <end position="836"/>
    </location>
</feature>
<name>A0A4Q2V2L7_FUSOX</name>
<evidence type="ECO:0000259" key="13">
    <source>
        <dbReference type="Pfam" id="PF17900"/>
    </source>
</evidence>
<dbReference type="SUPFAM" id="SSF63737">
    <property type="entry name" value="Leukotriene A4 hydrolase N-terminal domain"/>
    <property type="match status" value="1"/>
</dbReference>
<dbReference type="Gene3D" id="2.60.40.1730">
    <property type="entry name" value="tricorn interacting facor f3 domain"/>
    <property type="match status" value="1"/>
</dbReference>
<dbReference type="InterPro" id="IPR050344">
    <property type="entry name" value="Peptidase_M1_aminopeptidases"/>
</dbReference>
<dbReference type="GO" id="GO:0043171">
    <property type="term" value="P:peptide catabolic process"/>
    <property type="evidence" value="ECO:0007669"/>
    <property type="project" value="TreeGrafter"/>
</dbReference>
<comment type="cofactor">
    <cofactor evidence="8 10">
        <name>Zn(2+)</name>
        <dbReference type="ChEBI" id="CHEBI:29105"/>
    </cofactor>
    <text evidence="8 10">Binds 1 zinc ion per subunit.</text>
</comment>
<feature type="site" description="Transition state stabilizer" evidence="9">
    <location>
        <position position="409"/>
    </location>
</feature>
<dbReference type="GO" id="GO:0016020">
    <property type="term" value="C:membrane"/>
    <property type="evidence" value="ECO:0007669"/>
    <property type="project" value="TreeGrafter"/>
</dbReference>
<dbReference type="AlphaFoldDB" id="A0A4Q2V2L7"/>
<evidence type="ECO:0000313" key="14">
    <source>
        <dbReference type="EMBL" id="RYC80874.1"/>
    </source>
</evidence>
<feature type="domain" description="Peptidase M1 membrane alanine aminopeptidase" evidence="11">
    <location>
        <begin position="251"/>
        <end position="463"/>
    </location>
</feature>
<dbReference type="InterPro" id="IPR034016">
    <property type="entry name" value="M1_APN-typ"/>
</dbReference>
<evidence type="ECO:0000256" key="7">
    <source>
        <dbReference type="PIRSR" id="PIRSR634016-1"/>
    </source>
</evidence>
<dbReference type="GO" id="GO:0006508">
    <property type="term" value="P:proteolysis"/>
    <property type="evidence" value="ECO:0007669"/>
    <property type="project" value="UniProtKB-KW"/>
</dbReference>
<accession>A0A4Q2V2L7</accession>
<dbReference type="GO" id="GO:0070006">
    <property type="term" value="F:metalloaminopeptidase activity"/>
    <property type="evidence" value="ECO:0007669"/>
    <property type="project" value="TreeGrafter"/>
</dbReference>
<feature type="binding site" evidence="8">
    <location>
        <position position="346"/>
    </location>
    <ligand>
        <name>Zn(2+)</name>
        <dbReference type="ChEBI" id="CHEBI:29105"/>
        <note>catalytic</note>
    </ligand>
</feature>
<evidence type="ECO:0000256" key="2">
    <source>
        <dbReference type="ARBA" id="ARBA00022670"/>
    </source>
</evidence>
<evidence type="ECO:0000256" key="6">
    <source>
        <dbReference type="ARBA" id="ARBA00023049"/>
    </source>
</evidence>
<feature type="active site" description="Proton acceptor" evidence="7">
    <location>
        <position position="324"/>
    </location>
</feature>